<evidence type="ECO:0000313" key="5">
    <source>
        <dbReference type="Proteomes" id="UP000506160"/>
    </source>
</evidence>
<dbReference type="AlphaFoldDB" id="A0AB94IAJ0"/>
<evidence type="ECO:0000256" key="1">
    <source>
        <dbReference type="ARBA" id="ARBA00022612"/>
    </source>
</evidence>
<keyword evidence="5" id="KW-1185">Reference proteome</keyword>
<dbReference type="NCBIfam" id="TIGR01760">
    <property type="entry name" value="tape_meas_TP901"/>
    <property type="match status" value="1"/>
</dbReference>
<proteinExistence type="predicted"/>
<feature type="domain" description="Phage tail tape measure protein" evidence="3">
    <location>
        <begin position="80"/>
        <end position="282"/>
    </location>
</feature>
<comment type="caution">
    <text evidence="4">The sequence shown here is derived from an EMBL/GenBank/DDBJ whole genome shotgun (WGS) entry which is preliminary data.</text>
</comment>
<evidence type="ECO:0000256" key="2">
    <source>
        <dbReference type="SAM" id="Phobius"/>
    </source>
</evidence>
<dbReference type="InterPro" id="IPR010090">
    <property type="entry name" value="Phage_tape_meas"/>
</dbReference>
<keyword evidence="2" id="KW-0472">Membrane</keyword>
<evidence type="ECO:0000313" key="4">
    <source>
        <dbReference type="EMBL" id="TEA26399.1"/>
    </source>
</evidence>
<dbReference type="PANTHER" id="PTHR37813">
    <property type="entry name" value="FELS-2 PROPHAGE PROTEIN"/>
    <property type="match status" value="1"/>
</dbReference>
<gene>
    <name evidence="4" type="ORF">O970_08910</name>
</gene>
<dbReference type="Proteomes" id="UP000506160">
    <property type="component" value="Unassembled WGS sequence"/>
</dbReference>
<evidence type="ECO:0000259" key="3">
    <source>
        <dbReference type="Pfam" id="PF10145"/>
    </source>
</evidence>
<accession>A0AB94IAJ0</accession>
<keyword evidence="2" id="KW-1133">Transmembrane helix</keyword>
<dbReference type="RefSeq" id="WP_133459356.1">
    <property type="nucleotide sequence ID" value="NZ_AWGA01000089.1"/>
</dbReference>
<keyword evidence="2" id="KW-0812">Transmembrane</keyword>
<sequence>MSPQLDRIRQKLQNFQQNFQQQISNLNLDKLSLKDAIAGNGISAPFVKGMKDAMAYQKVMIDIRKVVDFDTPEQFKQMGQDIRNMSLSLPMATEDISAIVMTSAQAGIAKEELKQFTDHAIKMGIAFDISAEDAVNTMTTWRKSLKLTQNEIIDLSDKINLLSRTQNIKAKDISDIVTKISLQDEFSGNSTGELAALSATMIASGTNADQTTIGIKNLISTLTSGAGATTKQQEAFQQLGMTSAELANRMQKDVAGTITSVLELLDKIPKEQQSKLLGDLFGEENIAGISPLLDNIEQLKINFNQVGDASQYAGLMQKEYESKSATTADELQRFNNSLDHISITIGETLLPIFTELLQTLTPLIVSFGEFIQQHPELVKMVAAVVAGLIGLGAVCNGVNTIIGTVITSINFFQAALRTSMFIVNGFIFVKLKLLAALHTVRRAFIVLNAIIMSNPMVFILTAIGVAIAAAVTLIIVYWDEITAFFRNLCSTVKPYFMPIYNFFVSLGDKLCAGCDFITNKIESISDYFSGLFDKNDKKVKVMVDTSSLPKELPRSMVTLPDYQAPRMPLNQFSNNNATQNRNGELVVKFANAPQGTIIKQTKQVSGINTRADVGWNIYAVGG</sequence>
<reference evidence="4 5" key="1">
    <citation type="journal article" date="2014" name="Appl. Environ. Microbiol.">
        <title>Genomic features of a bumble bee symbiont reflect its host environment.</title>
        <authorList>
            <person name="Martinson V.G."/>
            <person name="Magoc T."/>
            <person name="Koch H."/>
            <person name="Salzberg S.L."/>
            <person name="Moran N.A."/>
        </authorList>
    </citation>
    <scope>NUCLEOTIDE SEQUENCE [LARGE SCALE GENOMIC DNA]</scope>
    <source>
        <strain evidence="4 5">Bimp</strain>
    </source>
</reference>
<keyword evidence="1" id="KW-1188">Viral release from host cell</keyword>
<name>A0AB94IAJ0_9GAMM</name>
<feature type="transmembrane region" description="Helical" evidence="2">
    <location>
        <begin position="456"/>
        <end position="478"/>
    </location>
</feature>
<feature type="transmembrane region" description="Helical" evidence="2">
    <location>
        <begin position="380"/>
        <end position="402"/>
    </location>
</feature>
<feature type="transmembrane region" description="Helical" evidence="2">
    <location>
        <begin position="414"/>
        <end position="435"/>
    </location>
</feature>
<organism evidence="4 5">
    <name type="scientific">Candidatus Schmidhempelia bombi str. Bimp</name>
    <dbReference type="NCBI Taxonomy" id="1387197"/>
    <lineage>
        <taxon>Bacteria</taxon>
        <taxon>Pseudomonadati</taxon>
        <taxon>Pseudomonadota</taxon>
        <taxon>Gammaproteobacteria</taxon>
        <taxon>Orbales</taxon>
        <taxon>Orbaceae</taxon>
        <taxon>Candidatus Schmidhempelia</taxon>
    </lineage>
</organism>
<dbReference type="PANTHER" id="PTHR37813:SF1">
    <property type="entry name" value="FELS-2 PROPHAGE PROTEIN"/>
    <property type="match status" value="1"/>
</dbReference>
<dbReference type="EMBL" id="AWGA01000089">
    <property type="protein sequence ID" value="TEA26399.1"/>
    <property type="molecule type" value="Genomic_DNA"/>
</dbReference>
<protein>
    <submittedName>
        <fullName evidence="4">Phage tail tape measure protein</fullName>
    </submittedName>
</protein>
<dbReference type="Pfam" id="PF10145">
    <property type="entry name" value="PhageMin_Tail"/>
    <property type="match status" value="1"/>
</dbReference>